<accession>A0A4U0SV25</accession>
<sequence>MFCVSVTDYGYDQPGEPSSSSRCRTTRLRRALAGCGLAADGIQVHHALEGAVLVRFRAGLPVGCRQPQPPPAAPDHSRSPGGSWRPAAS</sequence>
<dbReference type="EMBL" id="SUMC01000001">
    <property type="protein sequence ID" value="TKA13423.1"/>
    <property type="molecule type" value="Genomic_DNA"/>
</dbReference>
<protein>
    <submittedName>
        <fullName evidence="2">Uncharacterized protein</fullName>
    </submittedName>
</protein>
<comment type="caution">
    <text evidence="2">The sequence shown here is derived from an EMBL/GenBank/DDBJ whole genome shotgun (WGS) entry which is preliminary data.</text>
</comment>
<feature type="region of interest" description="Disordered" evidence="1">
    <location>
        <begin position="63"/>
        <end position="89"/>
    </location>
</feature>
<name>A0A4U0SV25_9ACTN</name>
<keyword evidence="3" id="KW-1185">Reference proteome</keyword>
<evidence type="ECO:0000313" key="2">
    <source>
        <dbReference type="EMBL" id="TKA13423.1"/>
    </source>
</evidence>
<dbReference type="RefSeq" id="WP_136721583.1">
    <property type="nucleotide sequence ID" value="NZ_SUMC01000001.1"/>
</dbReference>
<dbReference type="Proteomes" id="UP000305778">
    <property type="component" value="Unassembled WGS sequence"/>
</dbReference>
<evidence type="ECO:0000313" key="3">
    <source>
        <dbReference type="Proteomes" id="UP000305778"/>
    </source>
</evidence>
<dbReference type="OrthoDB" id="4246848at2"/>
<organism evidence="2 3">
    <name type="scientific">Actinacidiphila oryziradicis</name>
    <dbReference type="NCBI Taxonomy" id="2571141"/>
    <lineage>
        <taxon>Bacteria</taxon>
        <taxon>Bacillati</taxon>
        <taxon>Actinomycetota</taxon>
        <taxon>Actinomycetes</taxon>
        <taxon>Kitasatosporales</taxon>
        <taxon>Streptomycetaceae</taxon>
        <taxon>Actinacidiphila</taxon>
    </lineage>
</organism>
<evidence type="ECO:0000256" key="1">
    <source>
        <dbReference type="SAM" id="MobiDB-lite"/>
    </source>
</evidence>
<dbReference type="AlphaFoldDB" id="A0A4U0SV25"/>
<gene>
    <name evidence="2" type="ORF">FCI23_01650</name>
</gene>
<proteinExistence type="predicted"/>
<reference evidence="2 3" key="1">
    <citation type="submission" date="2019-04" db="EMBL/GenBank/DDBJ databases">
        <title>Streptomyces oryziradicis sp. nov., a novel actinomycete isolated from rhizosphere soil of rice (Oryza sativa L.).</title>
        <authorList>
            <person name="Li C."/>
        </authorList>
    </citation>
    <scope>NUCLEOTIDE SEQUENCE [LARGE SCALE GENOMIC DNA]</scope>
    <source>
        <strain evidence="2 3">NEAU-C40</strain>
    </source>
</reference>